<dbReference type="PANTHER" id="PTHR44591">
    <property type="entry name" value="STRESS RESPONSE REGULATOR PROTEIN 1"/>
    <property type="match status" value="1"/>
</dbReference>
<dbReference type="GO" id="GO:0000160">
    <property type="term" value="P:phosphorelay signal transduction system"/>
    <property type="evidence" value="ECO:0007669"/>
    <property type="project" value="InterPro"/>
</dbReference>
<gene>
    <name evidence="4" type="ORF">C4532_11795</name>
</gene>
<dbReference type="PROSITE" id="PS50110">
    <property type="entry name" value="RESPONSE_REGULATORY"/>
    <property type="match status" value="1"/>
</dbReference>
<evidence type="ECO:0000259" key="3">
    <source>
        <dbReference type="PROSITE" id="PS50110"/>
    </source>
</evidence>
<dbReference type="Gene3D" id="3.40.50.2300">
    <property type="match status" value="1"/>
</dbReference>
<feature type="modified residue" description="4-aspartylphosphate" evidence="2">
    <location>
        <position position="75"/>
    </location>
</feature>
<evidence type="ECO:0000256" key="2">
    <source>
        <dbReference type="PROSITE-ProRule" id="PRU00169"/>
    </source>
</evidence>
<evidence type="ECO:0000256" key="1">
    <source>
        <dbReference type="ARBA" id="ARBA00022553"/>
    </source>
</evidence>
<protein>
    <submittedName>
        <fullName evidence="4">Response regulator</fullName>
    </submittedName>
</protein>
<name>A0A419EWM3_9BACT</name>
<dbReference type="EMBL" id="QZKI01000087">
    <property type="protein sequence ID" value="RJP69029.1"/>
    <property type="molecule type" value="Genomic_DNA"/>
</dbReference>
<accession>A0A419EWM3</accession>
<dbReference type="AlphaFoldDB" id="A0A419EWM3"/>
<dbReference type="Pfam" id="PF00072">
    <property type="entry name" value="Response_reg"/>
    <property type="match status" value="1"/>
</dbReference>
<dbReference type="InterPro" id="IPR001789">
    <property type="entry name" value="Sig_transdc_resp-reg_receiver"/>
</dbReference>
<keyword evidence="1 2" id="KW-0597">Phosphoprotein</keyword>
<dbReference type="InterPro" id="IPR011006">
    <property type="entry name" value="CheY-like_superfamily"/>
</dbReference>
<dbReference type="Proteomes" id="UP000285961">
    <property type="component" value="Unassembled WGS sequence"/>
</dbReference>
<dbReference type="InterPro" id="IPR050595">
    <property type="entry name" value="Bact_response_regulator"/>
</dbReference>
<feature type="domain" description="Response regulatory" evidence="3">
    <location>
        <begin position="26"/>
        <end position="140"/>
    </location>
</feature>
<sequence>MLDAWAFIRYNSSRMNPASERDESVRILVIDDEQVIRDLLSDVLSRKGYCVDTAEDGYRGLEKARGTAYRVVFTDIRMPGMNGLEVYKQLKTISPDSRVIVMTGFGLQEMINEALAMGAFADIKKPFDLDDIYELVERAIKSTREQDGRHTTPPESRT</sequence>
<dbReference type="PANTHER" id="PTHR44591:SF3">
    <property type="entry name" value="RESPONSE REGULATORY DOMAIN-CONTAINING PROTEIN"/>
    <property type="match status" value="1"/>
</dbReference>
<dbReference type="SUPFAM" id="SSF52172">
    <property type="entry name" value="CheY-like"/>
    <property type="match status" value="1"/>
</dbReference>
<dbReference type="SMART" id="SM00448">
    <property type="entry name" value="REC"/>
    <property type="match status" value="1"/>
</dbReference>
<evidence type="ECO:0000313" key="5">
    <source>
        <dbReference type="Proteomes" id="UP000285961"/>
    </source>
</evidence>
<reference evidence="4 5" key="1">
    <citation type="journal article" date="2017" name="ISME J.">
        <title>Energy and carbon metabolisms in a deep terrestrial subsurface fluid microbial community.</title>
        <authorList>
            <person name="Momper L."/>
            <person name="Jungbluth S.P."/>
            <person name="Lee M.D."/>
            <person name="Amend J.P."/>
        </authorList>
    </citation>
    <scope>NUCLEOTIDE SEQUENCE [LARGE SCALE GENOMIC DNA]</scope>
    <source>
        <strain evidence="4">SURF_17</strain>
    </source>
</reference>
<proteinExistence type="predicted"/>
<comment type="caution">
    <text evidence="4">The sequence shown here is derived from an EMBL/GenBank/DDBJ whole genome shotgun (WGS) entry which is preliminary data.</text>
</comment>
<organism evidence="4 5">
    <name type="scientific">Candidatus Abyssobacteria bacterium SURF_17</name>
    <dbReference type="NCBI Taxonomy" id="2093361"/>
    <lineage>
        <taxon>Bacteria</taxon>
        <taxon>Pseudomonadati</taxon>
        <taxon>Candidatus Hydrogenedentota</taxon>
        <taxon>Candidatus Abyssobacteria</taxon>
    </lineage>
</organism>
<evidence type="ECO:0000313" key="4">
    <source>
        <dbReference type="EMBL" id="RJP69029.1"/>
    </source>
</evidence>